<feature type="region of interest" description="Disordered" evidence="1">
    <location>
        <begin position="401"/>
        <end position="422"/>
    </location>
</feature>
<keyword evidence="5" id="KW-1185">Reference proteome</keyword>
<evidence type="ECO:0000256" key="1">
    <source>
        <dbReference type="SAM" id="MobiDB-lite"/>
    </source>
</evidence>
<evidence type="ECO:0000256" key="2">
    <source>
        <dbReference type="SAM" id="SignalP"/>
    </source>
</evidence>
<dbReference type="SUPFAM" id="SSF56935">
    <property type="entry name" value="Porins"/>
    <property type="match status" value="1"/>
</dbReference>
<evidence type="ECO:0000313" key="5">
    <source>
        <dbReference type="Proteomes" id="UP000279600"/>
    </source>
</evidence>
<dbReference type="InterPro" id="IPR008969">
    <property type="entry name" value="CarboxyPept-like_regulatory"/>
</dbReference>
<gene>
    <name evidence="4" type="ORF">EJ995_04770</name>
</gene>
<proteinExistence type="predicted"/>
<dbReference type="Gene3D" id="2.60.40.1120">
    <property type="entry name" value="Carboxypeptidase-like, regulatory domain"/>
    <property type="match status" value="1"/>
</dbReference>
<dbReference type="InterPro" id="IPR041700">
    <property type="entry name" value="OMP_b-brl_3"/>
</dbReference>
<evidence type="ECO:0000259" key="3">
    <source>
        <dbReference type="Pfam" id="PF14905"/>
    </source>
</evidence>
<feature type="compositionally biased region" description="Low complexity" evidence="1">
    <location>
        <begin position="403"/>
        <end position="422"/>
    </location>
</feature>
<dbReference type="OrthoDB" id="1682379at2"/>
<reference evidence="4 5" key="1">
    <citation type="submission" date="2018-12" db="EMBL/GenBank/DDBJ databases">
        <title>Complete genome of Nonlabens sp. MJ115.</title>
        <authorList>
            <person name="Choi H.S."/>
            <person name="Jung J."/>
        </authorList>
    </citation>
    <scope>NUCLEOTIDE SEQUENCE [LARGE SCALE GENOMIC DNA]</scope>
    <source>
        <strain evidence="4 5">MJ115</strain>
    </source>
</reference>
<accession>A0A3S9MWK4</accession>
<dbReference type="Pfam" id="PF14905">
    <property type="entry name" value="OMP_b-brl_3"/>
    <property type="match status" value="1"/>
</dbReference>
<name>A0A3S9MWK4_9FLAO</name>
<dbReference type="AlphaFoldDB" id="A0A3S9MWK4"/>
<protein>
    <submittedName>
        <fullName evidence="4">TonB-dependent receptor</fullName>
    </submittedName>
</protein>
<feature type="chain" id="PRO_5019126983" evidence="2">
    <location>
        <begin position="19"/>
        <end position="923"/>
    </location>
</feature>
<feature type="domain" description="Outer membrane protein beta-barrel" evidence="3">
    <location>
        <begin position="456"/>
        <end position="903"/>
    </location>
</feature>
<evidence type="ECO:0000313" key="4">
    <source>
        <dbReference type="EMBL" id="AZQ43578.1"/>
    </source>
</evidence>
<dbReference type="EMBL" id="CP034549">
    <property type="protein sequence ID" value="AZQ43578.1"/>
    <property type="molecule type" value="Genomic_DNA"/>
</dbReference>
<dbReference type="KEGG" id="noj:EJ995_04770"/>
<dbReference type="Pfam" id="PF13715">
    <property type="entry name" value="CarbopepD_reg_2"/>
    <property type="match status" value="1"/>
</dbReference>
<keyword evidence="4" id="KW-0675">Receptor</keyword>
<keyword evidence="2" id="KW-0732">Signal</keyword>
<organism evidence="4 5">
    <name type="scientific">Nonlabens ponticola</name>
    <dbReference type="NCBI Taxonomy" id="2496866"/>
    <lineage>
        <taxon>Bacteria</taxon>
        <taxon>Pseudomonadati</taxon>
        <taxon>Bacteroidota</taxon>
        <taxon>Flavobacteriia</taxon>
        <taxon>Flavobacteriales</taxon>
        <taxon>Flavobacteriaceae</taxon>
        <taxon>Nonlabens</taxon>
    </lineage>
</organism>
<dbReference type="Proteomes" id="UP000279600">
    <property type="component" value="Chromosome"/>
</dbReference>
<feature type="signal peptide" evidence="2">
    <location>
        <begin position="1"/>
        <end position="18"/>
    </location>
</feature>
<sequence>MRNVFLCVAVLCSFISYAQQFDIYGTVTDSLTKQPLASATVFLETIQDSTLITYSITNADGQFSLKGNTDNQRLNFFINYQGFKDVSRIINLNGDSREIDLGNIQLVADLQSLDDVVVTARVAPIKVMSDTLEFNAKSFNTKADATLEDVLKELPGVEIDSEGKITVNGKPVNKLLVDGKEFFGDDPQVALKNLPKEIIDKIQVSNSKSEEDKITGDSGDASSSEINITLEEGKNKGFFSRLTAGAGTDDRYSTSGIANYFKDDFRLTVLGSANNINSPGFTYDEIYDALGSQVYTATRSSNGSFGINGINFGSGSDGITESSTGGFNVSNDFGENVETSGNYLYGRTNNFNETSSIRTTFLPDRTFTTISNSDSNNDSDTHNYSANARIKPDTLTTISINTNGSYGSSDNNRNSSSINQDQNGEVINSVITTSNADRFNVTNNSSLYAGRGSINKKHFYSLNLDLDYNDLEETDLFFSSRTSGNDASDVDIQDQRIEIDNLSTNIRATPRYRYKFSEAWSTTVDYRIGYEREENERQVFDQESGSSISNNSLSSDFRINSLTQRPTINLSYRKDDRRISAGIGYFFTNLDSEELVNDIEFDRDFNAVYTDITYYEKLGEFASIWLNVDNNLQIPGIRQLQPVEDRTNPLNIVTGNPNLEASLITNFNLNVNNFNWQERQGWFAGINFSTTQDAVRAITVTDDDLIRRTTYTNVDGNFNGYAYFDYRKSWKKDERTWKAGAGISTSFNRNRSFTNGVLFTSDRTSFRPDFQLSYELDDFIDVEVDYSIGFNNTRYDLSSIEDIEFINHQAGIDFKLYYPKDWTLAIRGEYNLFGNVDPSFDNDSFVVIGSLGYTFAKEKAIISLKAYDLFNQVINTRRVASDDFVLDSSNLALQQYFLLSFTYKLSKFGGKGKREQGGVIFLD</sequence>
<dbReference type="SUPFAM" id="SSF49464">
    <property type="entry name" value="Carboxypeptidase regulatory domain-like"/>
    <property type="match status" value="1"/>
</dbReference>
<dbReference type="RefSeq" id="WP_126446132.1">
    <property type="nucleotide sequence ID" value="NZ_CP034549.1"/>
</dbReference>